<evidence type="ECO:0000256" key="1">
    <source>
        <dbReference type="SAM" id="MobiDB-lite"/>
    </source>
</evidence>
<dbReference type="Proteomes" id="UP000777482">
    <property type="component" value="Unassembled WGS sequence"/>
</dbReference>
<dbReference type="OrthoDB" id="10064411at2759"/>
<evidence type="ECO:0000313" key="3">
    <source>
        <dbReference type="EMBL" id="KAG0653444.1"/>
    </source>
</evidence>
<name>A0A9P7B117_RHOMI</name>
<sequence length="252" mass="26698">MTSRATRTVLRLAPSGRQWIRVPLTSLNLSRHGRIPPPKSKFETLASETTPVPSIQAAPAPAAAGSADAGQGSRIGTPNAGAVPVPDAGSPALEQAASFRGIKVPRKPSPPAEGECCMSGCATCVYDLYLDDLEHFHSQVREAKRQILNTLRAEAAGTGAPVDLSGWPESQLGPPPTLSEMSDATPYDNNGSDTTSGPPYPAEVAEREAAEARKQISDPTLRAFLEMEARMKKKQQDQQKKEARAATPVPAP</sequence>
<dbReference type="InterPro" id="IPR039251">
    <property type="entry name" value="OXLD1"/>
</dbReference>
<comment type="caution">
    <text evidence="3">The sequence shown here is derived from an EMBL/GenBank/DDBJ whole genome shotgun (WGS) entry which is preliminary data.</text>
</comment>
<dbReference type="GO" id="GO:0005739">
    <property type="term" value="C:mitochondrion"/>
    <property type="evidence" value="ECO:0007669"/>
    <property type="project" value="TreeGrafter"/>
</dbReference>
<keyword evidence="4" id="KW-1185">Reference proteome</keyword>
<feature type="domain" description="Oxidoreductase-like" evidence="2">
    <location>
        <begin position="99"/>
        <end position="144"/>
    </location>
</feature>
<feature type="compositionally biased region" description="Basic and acidic residues" evidence="1">
    <location>
        <begin position="204"/>
        <end position="216"/>
    </location>
</feature>
<feature type="compositionally biased region" description="Polar residues" evidence="1">
    <location>
        <begin position="179"/>
        <end position="197"/>
    </location>
</feature>
<dbReference type="AlphaFoldDB" id="A0A9P7B117"/>
<dbReference type="PANTHER" id="PTHR21193">
    <property type="entry name" value="OXIDOREDUCTASE-LIKE DOMAIN-CONTAINING PROTEIN 1"/>
    <property type="match status" value="1"/>
</dbReference>
<gene>
    <name evidence="3" type="ORF">C6P46_002770</name>
</gene>
<protein>
    <recommendedName>
        <fullName evidence="2">Oxidoreductase-like domain-containing protein</fullName>
    </recommendedName>
</protein>
<dbReference type="EMBL" id="PUHQ01000205">
    <property type="protein sequence ID" value="KAG0653444.1"/>
    <property type="molecule type" value="Genomic_DNA"/>
</dbReference>
<feature type="compositionally biased region" description="Basic and acidic residues" evidence="1">
    <location>
        <begin position="225"/>
        <end position="244"/>
    </location>
</feature>
<dbReference type="InterPro" id="IPR019180">
    <property type="entry name" value="Oxidoreductase-like_N"/>
</dbReference>
<evidence type="ECO:0000313" key="4">
    <source>
        <dbReference type="Proteomes" id="UP000777482"/>
    </source>
</evidence>
<feature type="compositionally biased region" description="Low complexity" evidence="1">
    <location>
        <begin position="53"/>
        <end position="71"/>
    </location>
</feature>
<dbReference type="Pfam" id="PF09791">
    <property type="entry name" value="Oxidored-like"/>
    <property type="match status" value="1"/>
</dbReference>
<accession>A0A9P7B117</accession>
<feature type="region of interest" description="Disordered" evidence="1">
    <location>
        <begin position="159"/>
        <end position="252"/>
    </location>
</feature>
<feature type="region of interest" description="Disordered" evidence="1">
    <location>
        <begin position="29"/>
        <end position="71"/>
    </location>
</feature>
<proteinExistence type="predicted"/>
<dbReference type="PANTHER" id="PTHR21193:SF3">
    <property type="entry name" value="OXIDOREDUCTASE-LIKE DOMAIN-CONTAINING PROTEIN 1"/>
    <property type="match status" value="1"/>
</dbReference>
<reference evidence="3 4" key="1">
    <citation type="submission" date="2020-11" db="EMBL/GenBank/DDBJ databases">
        <title>Kefir isolates.</title>
        <authorList>
            <person name="Marcisauskas S."/>
            <person name="Kim Y."/>
            <person name="Blasche S."/>
        </authorList>
    </citation>
    <scope>NUCLEOTIDE SEQUENCE [LARGE SCALE GENOMIC DNA]</scope>
    <source>
        <strain evidence="3 4">KR</strain>
    </source>
</reference>
<organism evidence="3 4">
    <name type="scientific">Rhodotorula mucilaginosa</name>
    <name type="common">Yeast</name>
    <name type="synonym">Rhodotorula rubra</name>
    <dbReference type="NCBI Taxonomy" id="5537"/>
    <lineage>
        <taxon>Eukaryota</taxon>
        <taxon>Fungi</taxon>
        <taxon>Dikarya</taxon>
        <taxon>Basidiomycota</taxon>
        <taxon>Pucciniomycotina</taxon>
        <taxon>Microbotryomycetes</taxon>
        <taxon>Sporidiobolales</taxon>
        <taxon>Sporidiobolaceae</taxon>
        <taxon>Rhodotorula</taxon>
    </lineage>
</organism>
<evidence type="ECO:0000259" key="2">
    <source>
        <dbReference type="Pfam" id="PF09791"/>
    </source>
</evidence>